<accession>A0AAU7NRJ4</accession>
<gene>
    <name evidence="2" type="ORF">Q9L42_014845</name>
</gene>
<sequence>MRRIYFLAPNIEITHKIVDELRVQGIEDRHLHILAKRDTPLKDLPEATEFQKTDFIPAVERGAALGATTGLLAGLVGLRFAGYAIAGGPILGILVYGATIGAMMSGLAGLQVGNSKVKKYEEAIEQGELLVMVDIAKERIEEISKIITKHHPKAEFEGIEPLLPPGY</sequence>
<dbReference type="PANTHER" id="PTHR36109">
    <property type="entry name" value="MEMBRANE PROTEIN-RELATED"/>
    <property type="match status" value="1"/>
</dbReference>
<keyword evidence="1" id="KW-0472">Membrane</keyword>
<protein>
    <submittedName>
        <fullName evidence="2">DUF1269 domain-containing protein</fullName>
    </submittedName>
</protein>
<evidence type="ECO:0000313" key="3">
    <source>
        <dbReference type="Proteomes" id="UP001225378"/>
    </source>
</evidence>
<evidence type="ECO:0000256" key="1">
    <source>
        <dbReference type="SAM" id="Phobius"/>
    </source>
</evidence>
<reference evidence="2 3" key="1">
    <citation type="journal article" date="2024" name="Microbiology">
        <title>Methylomarinum rosea sp. nov., a novel halophilic methanotrophic bacterium from the hypersaline Lake Elton.</title>
        <authorList>
            <person name="Suleimanov R.Z."/>
            <person name="Oshkin I.Y."/>
            <person name="Danilova O.V."/>
            <person name="Suzina N.E."/>
            <person name="Dedysh S.N."/>
        </authorList>
    </citation>
    <scope>NUCLEOTIDE SEQUENCE [LARGE SCALE GENOMIC DNA]</scope>
    <source>
        <strain evidence="2 3">Ch1-1</strain>
    </source>
</reference>
<feature type="transmembrane region" description="Helical" evidence="1">
    <location>
        <begin position="90"/>
        <end position="110"/>
    </location>
</feature>
<dbReference type="InterPro" id="IPR052948">
    <property type="entry name" value="Low_temp-induced_all0457"/>
</dbReference>
<keyword evidence="3" id="KW-1185">Reference proteome</keyword>
<dbReference type="KEGG" id="mech:Q9L42_014845"/>
<dbReference type="Proteomes" id="UP001225378">
    <property type="component" value="Chromosome"/>
</dbReference>
<dbReference type="AlphaFoldDB" id="A0AAU7NRJ4"/>
<dbReference type="EMBL" id="CP157743">
    <property type="protein sequence ID" value="XBS19627.1"/>
    <property type="molecule type" value="Genomic_DNA"/>
</dbReference>
<organism evidence="2 3">
    <name type="scientific">Methylomarinum roseum</name>
    <dbReference type="NCBI Taxonomy" id="3067653"/>
    <lineage>
        <taxon>Bacteria</taxon>
        <taxon>Pseudomonadati</taxon>
        <taxon>Pseudomonadota</taxon>
        <taxon>Gammaproteobacteria</taxon>
        <taxon>Methylococcales</taxon>
        <taxon>Methylococcaceae</taxon>
        <taxon>Methylomarinum</taxon>
    </lineage>
</organism>
<dbReference type="PANTHER" id="PTHR36109:SF2">
    <property type="entry name" value="MEMBRANE PROTEIN"/>
    <property type="match status" value="1"/>
</dbReference>
<proteinExistence type="predicted"/>
<keyword evidence="1" id="KW-1133">Transmembrane helix</keyword>
<feature type="transmembrane region" description="Helical" evidence="1">
    <location>
        <begin position="62"/>
        <end position="84"/>
    </location>
</feature>
<evidence type="ECO:0000313" key="2">
    <source>
        <dbReference type="EMBL" id="XBS19627.1"/>
    </source>
</evidence>
<name>A0AAU7NRJ4_9GAMM</name>
<keyword evidence="1" id="KW-0812">Transmembrane</keyword>
<dbReference type="RefSeq" id="WP_349431332.1">
    <property type="nucleotide sequence ID" value="NZ_CP157743.1"/>
</dbReference>